<dbReference type="AlphaFoldDB" id="L7LRK2"/>
<evidence type="ECO:0000256" key="3">
    <source>
        <dbReference type="SAM" id="MobiDB-lite"/>
    </source>
</evidence>
<reference evidence="6" key="2">
    <citation type="journal article" date="2015" name="J. Proteomics">
        <title>Sexual differences in the sialomes of the zebra tick, Rhipicephalus pulchellus.</title>
        <authorList>
            <person name="Tan A.W."/>
            <person name="Francischetti I.M."/>
            <person name="Slovak M."/>
            <person name="Kini R.M."/>
            <person name="Ribeiro J.M."/>
        </authorList>
    </citation>
    <scope>NUCLEOTIDE SEQUENCE</scope>
    <source>
        <tissue evidence="6">Salivary gland</tissue>
    </source>
</reference>
<feature type="region of interest" description="Disordered" evidence="3">
    <location>
        <begin position="583"/>
        <end position="606"/>
    </location>
</feature>
<dbReference type="EMBL" id="GACK01010872">
    <property type="protein sequence ID" value="JAA54162.1"/>
    <property type="molecule type" value="mRNA"/>
</dbReference>
<evidence type="ECO:0000256" key="1">
    <source>
        <dbReference type="ARBA" id="ARBA00022690"/>
    </source>
</evidence>
<keyword evidence="2" id="KW-1015">Disulfide bond</keyword>
<protein>
    <submittedName>
        <fullName evidence="6">Putative bitil peptide</fullName>
    </submittedName>
</protein>
<dbReference type="SUPFAM" id="SSF57567">
    <property type="entry name" value="Serine protease inhibitors"/>
    <property type="match status" value="2"/>
</dbReference>
<evidence type="ECO:0000259" key="5">
    <source>
        <dbReference type="Pfam" id="PF01826"/>
    </source>
</evidence>
<name>L7LRK2_RHIPC</name>
<dbReference type="PANTHER" id="PTHR23259:SF70">
    <property type="entry name" value="ACCESSORY GLAND PROTEIN ACP62F-RELATED"/>
    <property type="match status" value="1"/>
</dbReference>
<feature type="signal peptide" evidence="4">
    <location>
        <begin position="1"/>
        <end position="22"/>
    </location>
</feature>
<dbReference type="GO" id="GO:0030414">
    <property type="term" value="F:peptidase inhibitor activity"/>
    <property type="evidence" value="ECO:0007669"/>
    <property type="project" value="UniProtKB-KW"/>
</dbReference>
<dbReference type="InterPro" id="IPR051368">
    <property type="entry name" value="SerProtInhib-TIL_Domain"/>
</dbReference>
<keyword evidence="4" id="KW-0732">Signal</keyword>
<proteinExistence type="evidence at transcript level"/>
<dbReference type="InterPro" id="IPR036084">
    <property type="entry name" value="Ser_inhib-like_sf"/>
</dbReference>
<dbReference type="Gene3D" id="2.10.25.10">
    <property type="entry name" value="Laminin"/>
    <property type="match status" value="3"/>
</dbReference>
<dbReference type="PANTHER" id="PTHR23259">
    <property type="entry name" value="RIDDLE"/>
    <property type="match status" value="1"/>
</dbReference>
<evidence type="ECO:0000256" key="2">
    <source>
        <dbReference type="ARBA" id="ARBA00023157"/>
    </source>
</evidence>
<feature type="chain" id="PRO_5003980135" evidence="4">
    <location>
        <begin position="23"/>
        <end position="847"/>
    </location>
</feature>
<dbReference type="Pfam" id="PF01826">
    <property type="entry name" value="TIL"/>
    <property type="match status" value="1"/>
</dbReference>
<keyword evidence="1" id="KW-0646">Protease inhibitor</keyword>
<reference evidence="6" key="1">
    <citation type="submission" date="2012-11" db="EMBL/GenBank/DDBJ databases">
        <authorList>
            <person name="Lucero-Rivera Y.E."/>
            <person name="Tovar-Ramirez D."/>
        </authorList>
    </citation>
    <scope>NUCLEOTIDE SEQUENCE</scope>
    <source>
        <tissue evidence="6">Salivary gland</tissue>
    </source>
</reference>
<dbReference type="InterPro" id="IPR002919">
    <property type="entry name" value="TIL_dom"/>
</dbReference>
<feature type="compositionally biased region" description="Polar residues" evidence="3">
    <location>
        <begin position="596"/>
        <end position="606"/>
    </location>
</feature>
<accession>L7LRK2</accession>
<evidence type="ECO:0000256" key="4">
    <source>
        <dbReference type="SAM" id="SignalP"/>
    </source>
</evidence>
<organism evidence="6">
    <name type="scientific">Rhipicephalus pulchellus</name>
    <name type="common">Yellow backed tick</name>
    <name type="synonym">Dermacentor pulchellus</name>
    <dbReference type="NCBI Taxonomy" id="72859"/>
    <lineage>
        <taxon>Eukaryota</taxon>
        <taxon>Metazoa</taxon>
        <taxon>Ecdysozoa</taxon>
        <taxon>Arthropoda</taxon>
        <taxon>Chelicerata</taxon>
        <taxon>Arachnida</taxon>
        <taxon>Acari</taxon>
        <taxon>Parasitiformes</taxon>
        <taxon>Ixodida</taxon>
        <taxon>Ixodoidea</taxon>
        <taxon>Ixodidae</taxon>
        <taxon>Rhipicephalinae</taxon>
        <taxon>Rhipicephalus</taxon>
        <taxon>Rhipicephalus</taxon>
    </lineage>
</organism>
<evidence type="ECO:0000313" key="6">
    <source>
        <dbReference type="EMBL" id="JAA54162.1"/>
    </source>
</evidence>
<feature type="region of interest" description="Disordered" evidence="3">
    <location>
        <begin position="373"/>
        <end position="402"/>
    </location>
</feature>
<sequence>MGTRMYCVAIFLALTIAVVVSGHNNCTNCGSTRCNEFEVAVAKKPRRDRFCRPLLTPTWEMRKLRHCVCKRGYVRNSWGDCIPLLMCRRCKCRLQKDWNLCATACPAACDMTISASCSKTCVPGCDCPPGWVLDQDNWKKCIKVKRCSPVCPPHSQFEPCVNSCAPKCGVSPSRKCKTTCYRGDCVCAKGFAEFVQYGRKICVRQEQCSWYLGTKLPFTLVRADITNGGVSLGGAANRIQGAVLHPGTITVIPGGTPLWVPSGNLITTNGTGGLGTISNSAPILGGVGIVAGIPRVSTEIGVIDGRPGLPPSVSTGNAGILSTGIATRPVATLPISGSAVSTTGSLPLSSTRNIGFGINLPGTLQPVGTVHSTVSGGTGTLSTGTTVPPRTLRVGEGIPGTVGSVPEEYRRLTLGTSGAPLPVSVVTNGSSIGGISLSTPPTHSSGLAGAPASARSSTLGSAIYSPAATSTLGMPSTLALPNDGANVVSLSGIRLPGTSVTTVSVNALPTTRGGILGPNAPFLSPAVLGGTGSNSNSAGGILTNSGSHTSAARISTISVQPSSVLHNGGASAASISGALIGGSGGRTSSVSSHTTPQGGNLRTGANPTGPVAVGGIGSNINSNAGILPTLGSATSIVGINTNGNQPPLVPQNIGASAASHNASRFGGTGLSAGLMSTHIANTGGALTPSTAIQGGNTFAAGGMRFPASITANTAGVAFTSSSTGNVPGHVNFGTGMSTTRISVQGGSLRGMSESTKPLSGAASSGMSGVTSTVPYLPGTAGYNNFLFKRHLQSAHTFASVIAGNSVLTKFPEFQRLYPEGVDLGEIQPELKQQVEVLLRHGALRDES</sequence>
<dbReference type="CDD" id="cd19941">
    <property type="entry name" value="TIL"/>
    <property type="match status" value="3"/>
</dbReference>
<feature type="compositionally biased region" description="Low complexity" evidence="3">
    <location>
        <begin position="586"/>
        <end position="595"/>
    </location>
</feature>
<feature type="domain" description="TIL" evidence="5">
    <location>
        <begin position="92"/>
        <end position="147"/>
    </location>
</feature>
<feature type="compositionally biased region" description="Low complexity" evidence="3">
    <location>
        <begin position="373"/>
        <end position="387"/>
    </location>
</feature>